<evidence type="ECO:0000313" key="3">
    <source>
        <dbReference type="Proteomes" id="UP000231878"/>
    </source>
</evidence>
<proteinExistence type="predicted"/>
<gene>
    <name evidence="2" type="ORF">CWD88_24095</name>
</gene>
<dbReference type="Proteomes" id="UP000231878">
    <property type="component" value="Unassembled WGS sequence"/>
</dbReference>
<reference evidence="2 3" key="1">
    <citation type="submission" date="2017-11" db="EMBL/GenBank/DDBJ databases">
        <title>Molecular characterization of Burkholderia pseudomallei and closely related isolates from Vietnam.</title>
        <authorList>
            <person name="Ustinov D.V."/>
            <person name="Antonov A.S."/>
            <person name="Avdusheva E.F."/>
            <person name="Shpak I.M."/>
            <person name="Zakharova I.B."/>
            <person name="Thi L.A."/>
            <person name="Teteryatnikova N."/>
            <person name="Lopasteyskaya Y.A."/>
            <person name="Kuzyutina J.A."/>
            <person name="Ngo T.N."/>
            <person name="Victorov D.V."/>
        </authorList>
    </citation>
    <scope>NUCLEOTIDE SEQUENCE [LARGE SCALE GENOMIC DNA]</scope>
    <source>
        <strain evidence="2 3">V1512</strain>
    </source>
</reference>
<organism evidence="2 3">
    <name type="scientific">Burkholderia pseudomallei</name>
    <name type="common">Pseudomonas pseudomallei</name>
    <dbReference type="NCBI Taxonomy" id="28450"/>
    <lineage>
        <taxon>Bacteria</taxon>
        <taxon>Pseudomonadati</taxon>
        <taxon>Pseudomonadota</taxon>
        <taxon>Betaproteobacteria</taxon>
        <taxon>Burkholderiales</taxon>
        <taxon>Burkholderiaceae</taxon>
        <taxon>Burkholderia</taxon>
        <taxon>pseudomallei group</taxon>
    </lineage>
</organism>
<feature type="compositionally biased region" description="Basic residues" evidence="1">
    <location>
        <begin position="29"/>
        <end position="40"/>
    </location>
</feature>
<evidence type="ECO:0000256" key="1">
    <source>
        <dbReference type="SAM" id="MobiDB-lite"/>
    </source>
</evidence>
<comment type="caution">
    <text evidence="2">The sequence shown here is derived from an EMBL/GenBank/DDBJ whole genome shotgun (WGS) entry which is preliminary data.</text>
</comment>
<feature type="compositionally biased region" description="Basic residues" evidence="1">
    <location>
        <begin position="62"/>
        <end position="85"/>
    </location>
</feature>
<evidence type="ECO:0000313" key="2">
    <source>
        <dbReference type="EMBL" id="PJO63783.1"/>
    </source>
</evidence>
<feature type="region of interest" description="Disordered" evidence="1">
    <location>
        <begin position="29"/>
        <end position="85"/>
    </location>
</feature>
<dbReference type="EMBL" id="PHRB01000028">
    <property type="protein sequence ID" value="PJO63783.1"/>
    <property type="molecule type" value="Genomic_DNA"/>
</dbReference>
<protein>
    <submittedName>
        <fullName evidence="2">Uncharacterized protein</fullName>
    </submittedName>
</protein>
<name>A0AAX0U5C3_BURPE</name>
<dbReference type="AlphaFoldDB" id="A0AAX0U5C3"/>
<sequence length="85" mass="10009">MHPSIEQRCPFYKNVDGVRFSPVVIRASNAHHLRTSHRRTPRADSRQRSHPGHPYSKNPSAARKRRIRRRARRHIVHPAAARTHR</sequence>
<accession>A0AAX0U5C3</accession>